<gene>
    <name evidence="1" type="ORF">LMS43_00010</name>
</gene>
<keyword evidence="2" id="KW-1185">Reference proteome</keyword>
<evidence type="ECO:0000313" key="2">
    <source>
        <dbReference type="Proteomes" id="UP001168613"/>
    </source>
</evidence>
<protein>
    <recommendedName>
        <fullName evidence="3">DUF3630 family protein</fullName>
    </recommendedName>
</protein>
<sequence>MNVNNDACPLSTSPLFLEITQQYAWQFGGNPRISIPEHWLTILRPLFQYVDELIKDDVDRMLFSWIDIKVHKQQLVVYYLSQEEQELAIDPIIDELRQACHQAGLEQA</sequence>
<proteinExistence type="predicted"/>
<organism evidence="1 2">
    <name type="scientific">Alcaligenes endophyticus</name>
    <dbReference type="NCBI Taxonomy" id="1929088"/>
    <lineage>
        <taxon>Bacteria</taxon>
        <taxon>Pseudomonadati</taxon>
        <taxon>Pseudomonadota</taxon>
        <taxon>Betaproteobacteria</taxon>
        <taxon>Burkholderiales</taxon>
        <taxon>Alcaligenaceae</taxon>
        <taxon>Alcaligenes</taxon>
    </lineage>
</organism>
<dbReference type="RefSeq" id="WP_266124580.1">
    <property type="nucleotide sequence ID" value="NZ_JAJHNU010000001.1"/>
</dbReference>
<evidence type="ECO:0000313" key="1">
    <source>
        <dbReference type="EMBL" id="MDN4119661.1"/>
    </source>
</evidence>
<reference evidence="1" key="1">
    <citation type="submission" date="2021-11" db="EMBL/GenBank/DDBJ databases">
        <title>Draft genome sequence of Alcaligenes endophyticus type strain CCUG 75668T.</title>
        <authorList>
            <person name="Salva-Serra F."/>
            <person name="Duran R.E."/>
            <person name="Seeger M."/>
            <person name="Moore E.R.B."/>
            <person name="Jaen-Luchoro D."/>
        </authorList>
    </citation>
    <scope>NUCLEOTIDE SEQUENCE</scope>
    <source>
        <strain evidence="1">CCUG 75668</strain>
    </source>
</reference>
<evidence type="ECO:0008006" key="3">
    <source>
        <dbReference type="Google" id="ProtNLM"/>
    </source>
</evidence>
<comment type="caution">
    <text evidence="1">The sequence shown here is derived from an EMBL/GenBank/DDBJ whole genome shotgun (WGS) entry which is preliminary data.</text>
</comment>
<dbReference type="Proteomes" id="UP001168613">
    <property type="component" value="Unassembled WGS sequence"/>
</dbReference>
<dbReference type="EMBL" id="JAJHNU010000001">
    <property type="protein sequence ID" value="MDN4119661.1"/>
    <property type="molecule type" value="Genomic_DNA"/>
</dbReference>
<accession>A0ABT8EEE0</accession>
<name>A0ABT8EEE0_9BURK</name>